<keyword evidence="5 7" id="KW-1133">Transmembrane helix</keyword>
<feature type="domain" description="Major facilitator superfamily (MFS) profile" evidence="8">
    <location>
        <begin position="1"/>
        <end position="195"/>
    </location>
</feature>
<keyword evidence="4 7" id="KW-0812">Transmembrane</keyword>
<dbReference type="EMBL" id="CAEZZQ010000138">
    <property type="protein sequence ID" value="CAB4786473.1"/>
    <property type="molecule type" value="Genomic_DNA"/>
</dbReference>
<evidence type="ECO:0000256" key="6">
    <source>
        <dbReference type="ARBA" id="ARBA00023136"/>
    </source>
</evidence>
<accession>A0A6J6WTE4</accession>
<organism evidence="9">
    <name type="scientific">freshwater metagenome</name>
    <dbReference type="NCBI Taxonomy" id="449393"/>
    <lineage>
        <taxon>unclassified sequences</taxon>
        <taxon>metagenomes</taxon>
        <taxon>ecological metagenomes</taxon>
    </lineage>
</organism>
<dbReference type="SUPFAM" id="SSF103473">
    <property type="entry name" value="MFS general substrate transporter"/>
    <property type="match status" value="1"/>
</dbReference>
<reference evidence="9" key="1">
    <citation type="submission" date="2020-05" db="EMBL/GenBank/DDBJ databases">
        <authorList>
            <person name="Chiriac C."/>
            <person name="Salcher M."/>
            <person name="Ghai R."/>
            <person name="Kavagutti S V."/>
        </authorList>
    </citation>
    <scope>NUCLEOTIDE SEQUENCE</scope>
</reference>
<dbReference type="PANTHER" id="PTHR23513">
    <property type="entry name" value="INTEGRAL MEMBRANE EFFLUX PROTEIN-RELATED"/>
    <property type="match status" value="1"/>
</dbReference>
<keyword evidence="6 7" id="KW-0472">Membrane</keyword>
<feature type="transmembrane region" description="Helical" evidence="7">
    <location>
        <begin position="221"/>
        <end position="240"/>
    </location>
</feature>
<feature type="transmembrane region" description="Helical" evidence="7">
    <location>
        <begin position="77"/>
        <end position="98"/>
    </location>
</feature>
<evidence type="ECO:0000256" key="5">
    <source>
        <dbReference type="ARBA" id="ARBA00022989"/>
    </source>
</evidence>
<feature type="transmembrane region" description="Helical" evidence="7">
    <location>
        <begin position="41"/>
        <end position="65"/>
    </location>
</feature>
<dbReference type="Pfam" id="PF05977">
    <property type="entry name" value="MFS_3"/>
    <property type="match status" value="1"/>
</dbReference>
<evidence type="ECO:0000313" key="9">
    <source>
        <dbReference type="EMBL" id="CAB4786473.1"/>
    </source>
</evidence>
<name>A0A6J6WTE4_9ZZZZ</name>
<comment type="subcellular location">
    <subcellularLocation>
        <location evidence="1">Cell membrane</location>
        <topology evidence="1">Multi-pass membrane protein</topology>
    </subcellularLocation>
</comment>
<dbReference type="AlphaFoldDB" id="A0A6J6WTE4"/>
<evidence type="ECO:0000256" key="3">
    <source>
        <dbReference type="ARBA" id="ARBA00022475"/>
    </source>
</evidence>
<feature type="transmembrane region" description="Helical" evidence="7">
    <location>
        <begin position="286"/>
        <end position="304"/>
    </location>
</feature>
<dbReference type="InterPro" id="IPR010290">
    <property type="entry name" value="TM_effector"/>
</dbReference>
<feature type="transmembrane region" description="Helical" evidence="7">
    <location>
        <begin position="344"/>
        <end position="367"/>
    </location>
</feature>
<dbReference type="GO" id="GO:0005886">
    <property type="term" value="C:plasma membrane"/>
    <property type="evidence" value="ECO:0007669"/>
    <property type="project" value="UniProtKB-SubCell"/>
</dbReference>
<feature type="transmembrane region" description="Helical" evidence="7">
    <location>
        <begin position="310"/>
        <end position="332"/>
    </location>
</feature>
<evidence type="ECO:0000256" key="2">
    <source>
        <dbReference type="ARBA" id="ARBA00022448"/>
    </source>
</evidence>
<feature type="transmembrane region" description="Helical" evidence="7">
    <location>
        <begin position="252"/>
        <end position="274"/>
    </location>
</feature>
<dbReference type="InterPro" id="IPR036259">
    <property type="entry name" value="MFS_trans_sf"/>
</dbReference>
<dbReference type="PANTHER" id="PTHR23513:SF11">
    <property type="entry name" value="STAPHYLOFERRIN A TRANSPORTER"/>
    <property type="match status" value="1"/>
</dbReference>
<evidence type="ECO:0000259" key="8">
    <source>
        <dbReference type="PROSITE" id="PS50850"/>
    </source>
</evidence>
<dbReference type="PROSITE" id="PS50850">
    <property type="entry name" value="MFS"/>
    <property type="match status" value="1"/>
</dbReference>
<evidence type="ECO:0000256" key="1">
    <source>
        <dbReference type="ARBA" id="ARBA00004651"/>
    </source>
</evidence>
<feature type="transmembrane region" description="Helical" evidence="7">
    <location>
        <begin position="12"/>
        <end position="29"/>
    </location>
</feature>
<proteinExistence type="predicted"/>
<protein>
    <submittedName>
        <fullName evidence="9">Unannotated protein</fullName>
    </submittedName>
</protein>
<evidence type="ECO:0000256" key="7">
    <source>
        <dbReference type="SAM" id="Phobius"/>
    </source>
</evidence>
<feature type="transmembrane region" description="Helical" evidence="7">
    <location>
        <begin position="154"/>
        <end position="174"/>
    </location>
</feature>
<keyword evidence="3" id="KW-1003">Cell membrane</keyword>
<dbReference type="CDD" id="cd06173">
    <property type="entry name" value="MFS_MefA_like"/>
    <property type="match status" value="1"/>
</dbReference>
<keyword evidence="2" id="KW-0813">Transport</keyword>
<dbReference type="Gene3D" id="1.20.1250.20">
    <property type="entry name" value="MFS general substrate transporter like domains"/>
    <property type="match status" value="1"/>
</dbReference>
<feature type="transmembrane region" description="Helical" evidence="7">
    <location>
        <begin position="373"/>
        <end position="393"/>
    </location>
</feature>
<dbReference type="GO" id="GO:0022857">
    <property type="term" value="F:transmembrane transporter activity"/>
    <property type="evidence" value="ECO:0007669"/>
    <property type="project" value="InterPro"/>
</dbReference>
<evidence type="ECO:0000256" key="4">
    <source>
        <dbReference type="ARBA" id="ARBA00022692"/>
    </source>
</evidence>
<dbReference type="InterPro" id="IPR020846">
    <property type="entry name" value="MFS_dom"/>
</dbReference>
<sequence>MRNSFRSFQHRNYRLFFASSFITNTGFWGQRVAQDWLILELTHSGTVLGAVTCVQFAPYLFFSLLGGSFADKFNNRMVLTFTSLGGAASAFALGFIALSHHAKIWHVFLLAIATGIAAAVDGPVRQSFVSEIVGVDDLSNAVSLNSANFSLGRLIGPALSGYLITLFGTGPSFLLNGSAFLLMIFAMVMMNSKEFVLVPPKAGESLKIVEGIRYVRGRRDLKEVTIVMGAMSLFGLNFHVNTALMTSEVFHLGPASFGFLGTCIALGAVSGSLICARMEHLRGLHIVLRTAFLFGVLSVVASVMPTFMFFALTLPVIGALNLTTIIAATSTMQMTVDSSVRGRVMGLYLLVFMGGTTFGAPLMGWFAETTNPRYSIAAGGAITALFVCGVLAVRRLRPPAQNEL</sequence>
<gene>
    <name evidence="9" type="ORF">UFOPK2894_01516</name>
</gene>